<dbReference type="PANTHER" id="PTHR42643:SF24">
    <property type="entry name" value="IONOTROPIC RECEPTOR 60A"/>
    <property type="match status" value="1"/>
</dbReference>
<keyword evidence="4" id="KW-0812">Transmembrane</keyword>
<evidence type="ECO:0000256" key="4">
    <source>
        <dbReference type="ARBA" id="ARBA00022692"/>
    </source>
</evidence>
<gene>
    <name evidence="13" type="ORF">HAZT_HAZT005468</name>
</gene>
<keyword evidence="11" id="KW-0407">Ion channel</keyword>
<evidence type="ECO:0000256" key="10">
    <source>
        <dbReference type="ARBA" id="ARBA00023286"/>
    </source>
</evidence>
<reference evidence="13" key="2">
    <citation type="journal article" date="2018" name="Environ. Sci. Technol.">
        <title>The Toxicogenome of Hyalella azteca: A Model for Sediment Ecotoxicology and Evolutionary Toxicology.</title>
        <authorList>
            <person name="Poynton H.C."/>
            <person name="Hasenbein S."/>
            <person name="Benoit J.B."/>
            <person name="Sepulveda M.S."/>
            <person name="Poelchau M.F."/>
            <person name="Hughes D.S.T."/>
            <person name="Murali S.C."/>
            <person name="Chen S."/>
            <person name="Glastad K.M."/>
            <person name="Goodisman M.A.D."/>
            <person name="Werren J.H."/>
            <person name="Vineis J.H."/>
            <person name="Bowen J.L."/>
            <person name="Friedrich M."/>
            <person name="Jones J."/>
            <person name="Robertson H.M."/>
            <person name="Feyereisen R."/>
            <person name="Mechler-Hickson A."/>
            <person name="Mathers N."/>
            <person name="Lee C.E."/>
            <person name="Colbourne J.K."/>
            <person name="Biales A."/>
            <person name="Johnston J.S."/>
            <person name="Wellborn G.A."/>
            <person name="Rosendale A.J."/>
            <person name="Cridge A.G."/>
            <person name="Munoz-Torres M.C."/>
            <person name="Bain P.A."/>
            <person name="Manny A.R."/>
            <person name="Major K.M."/>
            <person name="Lambert F.N."/>
            <person name="Vulpe C.D."/>
            <person name="Tuck P."/>
            <person name="Blalock B.J."/>
            <person name="Lin Y.Y."/>
            <person name="Smith M.E."/>
            <person name="Ochoa-Acuna H."/>
            <person name="Chen M.M."/>
            <person name="Childers C.P."/>
            <person name="Qu J."/>
            <person name="Dugan S."/>
            <person name="Lee S.L."/>
            <person name="Chao H."/>
            <person name="Dinh H."/>
            <person name="Han Y."/>
            <person name="Doddapaneni H."/>
            <person name="Worley K.C."/>
            <person name="Muzny D.M."/>
            <person name="Gibbs R.A."/>
            <person name="Richards S."/>
        </authorList>
    </citation>
    <scope>NUCLEOTIDE SEQUENCE</scope>
    <source>
        <strain evidence="13">HAZT.00-mixed</strain>
        <tissue evidence="13">Whole organism</tissue>
    </source>
</reference>
<keyword evidence="3" id="KW-1003">Cell membrane</keyword>
<feature type="domain" description="Ionotropic glutamate receptor L-glutamate and glycine-binding" evidence="12">
    <location>
        <begin position="11"/>
        <end position="73"/>
    </location>
</feature>
<comment type="subcellular location">
    <subcellularLocation>
        <location evidence="1">Cell membrane</location>
        <topology evidence="1">Multi-pass membrane protein</topology>
    </subcellularLocation>
</comment>
<keyword evidence="7" id="KW-0472">Membrane</keyword>
<evidence type="ECO:0000256" key="11">
    <source>
        <dbReference type="ARBA" id="ARBA00023303"/>
    </source>
</evidence>
<keyword evidence="5" id="KW-1133">Transmembrane helix</keyword>
<keyword evidence="8 13" id="KW-0675">Receptor</keyword>
<comment type="caution">
    <text evidence="13">The sequence shown here is derived from an EMBL/GenBank/DDBJ whole genome shotgun (WGS) entry which is preliminary data.</text>
</comment>
<name>A0A6A0GUI1_HYAAZ</name>
<dbReference type="AlphaFoldDB" id="A0A6A0GUI1"/>
<dbReference type="GO" id="GO:0015276">
    <property type="term" value="F:ligand-gated monoatomic ion channel activity"/>
    <property type="evidence" value="ECO:0007669"/>
    <property type="project" value="InterPro"/>
</dbReference>
<dbReference type="SUPFAM" id="SSF53850">
    <property type="entry name" value="Periplasmic binding protein-like II"/>
    <property type="match status" value="1"/>
</dbReference>
<evidence type="ECO:0000256" key="1">
    <source>
        <dbReference type="ARBA" id="ARBA00004651"/>
    </source>
</evidence>
<dbReference type="InterPro" id="IPR019594">
    <property type="entry name" value="Glu/Gly-bd"/>
</dbReference>
<reference evidence="13" key="3">
    <citation type="submission" date="2019-06" db="EMBL/GenBank/DDBJ databases">
        <authorList>
            <person name="Poynton C."/>
            <person name="Hasenbein S."/>
            <person name="Benoit J.B."/>
            <person name="Sepulveda M.S."/>
            <person name="Poelchau M.F."/>
            <person name="Murali S.C."/>
            <person name="Chen S."/>
            <person name="Glastad K.M."/>
            <person name="Werren J.H."/>
            <person name="Vineis J.H."/>
            <person name="Bowen J.L."/>
            <person name="Friedrich M."/>
            <person name="Jones J."/>
            <person name="Robertson H.M."/>
            <person name="Feyereisen R."/>
            <person name="Mechler-Hickson A."/>
            <person name="Mathers N."/>
            <person name="Lee C.E."/>
            <person name="Colbourne J.K."/>
            <person name="Biales A."/>
            <person name="Johnston J.S."/>
            <person name="Wellborn G.A."/>
            <person name="Rosendale A.J."/>
            <person name="Cridge A.G."/>
            <person name="Munoz-Torres M.C."/>
            <person name="Bain P.A."/>
            <person name="Manny A.R."/>
            <person name="Major K.M."/>
            <person name="Lambert F.N."/>
            <person name="Vulpe C.D."/>
            <person name="Tuck P."/>
            <person name="Blalock B.J."/>
            <person name="Lin Y.-Y."/>
            <person name="Smith M.E."/>
            <person name="Ochoa-Acuna H."/>
            <person name="Chen M.-J.M."/>
            <person name="Childers C.P."/>
            <person name="Qu J."/>
            <person name="Dugan S."/>
            <person name="Lee S.L."/>
            <person name="Chao H."/>
            <person name="Dinh H."/>
            <person name="Han Y."/>
            <person name="Doddapaneni H."/>
            <person name="Worley K.C."/>
            <person name="Muzny D.M."/>
            <person name="Gibbs R.A."/>
            <person name="Richards S."/>
        </authorList>
    </citation>
    <scope>NUCLEOTIDE SEQUENCE</scope>
    <source>
        <strain evidence="13">HAZT.00-mixed</strain>
        <tissue evidence="13">Whole organism</tissue>
    </source>
</reference>
<reference evidence="13" key="1">
    <citation type="submission" date="2014-08" db="EMBL/GenBank/DDBJ databases">
        <authorList>
            <person name="Murali S."/>
            <person name="Richards S."/>
            <person name="Bandaranaike D."/>
            <person name="Bellair M."/>
            <person name="Blankenburg K."/>
            <person name="Chao H."/>
            <person name="Dinh H."/>
            <person name="Doddapaneni H."/>
            <person name="Dugan-Rocha S."/>
            <person name="Elkadiri S."/>
            <person name="Gnanaolivu R."/>
            <person name="Hughes D."/>
            <person name="Lee S."/>
            <person name="Li M."/>
            <person name="Ming W."/>
            <person name="Munidasa M."/>
            <person name="Muniz J."/>
            <person name="Nguyen L."/>
            <person name="Osuji N."/>
            <person name="Pu L.-L."/>
            <person name="Puazo M."/>
            <person name="Skinner E."/>
            <person name="Qu C."/>
            <person name="Quiroz J."/>
            <person name="Raj R."/>
            <person name="Weissenberger G."/>
            <person name="Xin Y."/>
            <person name="Zou X."/>
            <person name="Han Y."/>
            <person name="Worley K."/>
            <person name="Muzny D."/>
            <person name="Gibbs R."/>
        </authorList>
    </citation>
    <scope>NUCLEOTIDE SEQUENCE</scope>
    <source>
        <strain evidence="13">HAZT.00-mixed</strain>
        <tissue evidence="13">Whole organism</tissue>
    </source>
</reference>
<evidence type="ECO:0000256" key="7">
    <source>
        <dbReference type="ARBA" id="ARBA00023136"/>
    </source>
</evidence>
<evidence type="ECO:0000256" key="6">
    <source>
        <dbReference type="ARBA" id="ARBA00023065"/>
    </source>
</evidence>
<evidence type="ECO:0000256" key="2">
    <source>
        <dbReference type="ARBA" id="ARBA00022448"/>
    </source>
</evidence>
<dbReference type="Pfam" id="PF10613">
    <property type="entry name" value="Lig_chan-Glu_bd"/>
    <property type="match status" value="1"/>
</dbReference>
<dbReference type="PANTHER" id="PTHR42643">
    <property type="entry name" value="IONOTROPIC RECEPTOR 20A-RELATED"/>
    <property type="match status" value="1"/>
</dbReference>
<dbReference type="GO" id="GO:0005886">
    <property type="term" value="C:plasma membrane"/>
    <property type="evidence" value="ECO:0007669"/>
    <property type="project" value="UniProtKB-SubCell"/>
</dbReference>
<dbReference type="EMBL" id="JQDR03014054">
    <property type="protein sequence ID" value="KAA0188735.1"/>
    <property type="molecule type" value="Genomic_DNA"/>
</dbReference>
<accession>A0A6A0GUI1</accession>
<protein>
    <submittedName>
        <fullName evidence="13">Ionotropic receptor 148</fullName>
    </submittedName>
</protein>
<sequence length="134" mass="15066">MQACYRVVFLNYPVLNNAAQGDPPKLGGAFVDVFRLIAKELDICYTPVLPTQNLYGNKLPNGTWNGMLGMLEREEADMSASGLFGDFERVKNFAFSEYVFMDYTSIAYKEPVVEPNMAGFLLPFTLKAIVIYKI</sequence>
<evidence type="ECO:0000256" key="8">
    <source>
        <dbReference type="ARBA" id="ARBA00023170"/>
    </source>
</evidence>
<evidence type="ECO:0000313" key="13">
    <source>
        <dbReference type="EMBL" id="KAA0188735.1"/>
    </source>
</evidence>
<dbReference type="InterPro" id="IPR052192">
    <property type="entry name" value="Insect_Ionotropic_Sensory_Rcpt"/>
</dbReference>
<dbReference type="Proteomes" id="UP000711488">
    <property type="component" value="Unassembled WGS sequence"/>
</dbReference>
<organism evidence="13">
    <name type="scientific">Hyalella azteca</name>
    <name type="common">Amphipod</name>
    <dbReference type="NCBI Taxonomy" id="294128"/>
    <lineage>
        <taxon>Eukaryota</taxon>
        <taxon>Metazoa</taxon>
        <taxon>Ecdysozoa</taxon>
        <taxon>Arthropoda</taxon>
        <taxon>Crustacea</taxon>
        <taxon>Multicrustacea</taxon>
        <taxon>Malacostraca</taxon>
        <taxon>Eumalacostraca</taxon>
        <taxon>Peracarida</taxon>
        <taxon>Amphipoda</taxon>
        <taxon>Senticaudata</taxon>
        <taxon>Talitrida</taxon>
        <taxon>Talitroidea</taxon>
        <taxon>Hyalellidae</taxon>
        <taxon>Hyalella</taxon>
    </lineage>
</organism>
<proteinExistence type="predicted"/>
<dbReference type="Gene3D" id="3.40.190.10">
    <property type="entry name" value="Periplasmic binding protein-like II"/>
    <property type="match status" value="1"/>
</dbReference>
<keyword evidence="2" id="KW-0813">Transport</keyword>
<keyword evidence="6" id="KW-0406">Ion transport</keyword>
<dbReference type="SMART" id="SM00918">
    <property type="entry name" value="Lig_chan-Glu_bd"/>
    <property type="match status" value="1"/>
</dbReference>
<evidence type="ECO:0000256" key="3">
    <source>
        <dbReference type="ARBA" id="ARBA00022475"/>
    </source>
</evidence>
<keyword evidence="10" id="KW-1071">Ligand-gated ion channel</keyword>
<evidence type="ECO:0000259" key="12">
    <source>
        <dbReference type="SMART" id="SM00918"/>
    </source>
</evidence>
<evidence type="ECO:0000256" key="9">
    <source>
        <dbReference type="ARBA" id="ARBA00023180"/>
    </source>
</evidence>
<keyword evidence="9" id="KW-0325">Glycoprotein</keyword>
<evidence type="ECO:0000256" key="5">
    <source>
        <dbReference type="ARBA" id="ARBA00022989"/>
    </source>
</evidence>